<dbReference type="InterPro" id="IPR008929">
    <property type="entry name" value="Chondroitin_lyas"/>
</dbReference>
<dbReference type="RefSeq" id="WP_154364012.1">
    <property type="nucleotide sequence ID" value="NZ_WKJH01000002.1"/>
</dbReference>
<dbReference type="EMBL" id="WKJH01000002">
    <property type="protein sequence ID" value="MRX63325.1"/>
    <property type="molecule type" value="Genomic_DNA"/>
</dbReference>
<protein>
    <recommendedName>
        <fullName evidence="3">Alginate lyase domain-containing protein</fullName>
    </recommendedName>
</protein>
<evidence type="ECO:0000313" key="2">
    <source>
        <dbReference type="Proteomes" id="UP000443153"/>
    </source>
</evidence>
<gene>
    <name evidence="1" type="ORF">GJ691_03995</name>
</gene>
<evidence type="ECO:0000313" key="1">
    <source>
        <dbReference type="EMBL" id="MRX63325.1"/>
    </source>
</evidence>
<dbReference type="Proteomes" id="UP000443153">
    <property type="component" value="Unassembled WGS sequence"/>
</dbReference>
<proteinExistence type="predicted"/>
<dbReference type="AlphaFoldDB" id="A0A6I2MLE9"/>
<sequence length="591" mass="65821">MILLYIVLFHFSCSKDTDLLTDYVLSETQDTIDISNVAVDDSFQVFSNTAMVLDVLSNDTFENPEEVSITETSTPINGTVVINDDNTLTYTPNAEVTEQVAEGEVVDTFTYNTEAPDTNGSTLPDTGSVIIKAGVDGNHLFSAQAKKTLKARFENGYVTGPGFADEITRAINDSEIFLANPSEFRPQFSNVNTIAFEGQNLHTTALYAYAIDNIEMANTVITEILGIVSSNDLNTSFWNNSSSIRWDSDFGGWILCGKAKKMLDSYELLENLQTVLTESEKEEIEIWFSKFAELAYTAVRMRLEGYLGANWETNGIRSFKPEGLYPAEHGKPNPIQDKLGNDLTEFTMSWAQDSFNNRNFDIVQYIHSYAISTSNEAMEIWAREFVKNWLKFATFPDGTMAEMWRNTDDAPAKGVWYGWISTGAVIEMAHVDAMANHFPNDKLYDYKTKEGILKGSTNLTSSGYAGSSTTDGVSDKSILGVIKALSKYYRSSDNGGWNDIRFYKSENGLTLTTLDATGYTQPSSITAIANLYFKDNELKDFYLYNINEGYPAKASISAGALAIAQYNEDYGPWGNLIMGAAWLEQEDNFFD</sequence>
<comment type="caution">
    <text evidence="1">The sequence shown here is derived from an EMBL/GenBank/DDBJ whole genome shotgun (WGS) entry which is preliminary data.</text>
</comment>
<reference evidence="1 2" key="1">
    <citation type="submission" date="2019-11" db="EMBL/GenBank/DDBJ databases">
        <title>Maribacter lutea sp. nov., a marine bacterium isolated from intertidal sand.</title>
        <authorList>
            <person name="Liu A."/>
        </authorList>
    </citation>
    <scope>NUCLEOTIDE SEQUENCE [LARGE SCALE GENOMIC DNA]</scope>
    <source>
        <strain evidence="1 2">RZ05</strain>
    </source>
</reference>
<accession>A0A6I2MLE9</accession>
<name>A0A6I2MLE9_9FLAO</name>
<dbReference type="Pfam" id="PF17963">
    <property type="entry name" value="Big_9"/>
    <property type="match status" value="1"/>
</dbReference>
<dbReference type="OrthoDB" id="8737820at2"/>
<evidence type="ECO:0008006" key="3">
    <source>
        <dbReference type="Google" id="ProtNLM"/>
    </source>
</evidence>
<organism evidence="1 2">
    <name type="scientific">Maribacter luteus</name>
    <dbReference type="NCBI Taxonomy" id="2594478"/>
    <lineage>
        <taxon>Bacteria</taxon>
        <taxon>Pseudomonadati</taxon>
        <taxon>Bacteroidota</taxon>
        <taxon>Flavobacteriia</taxon>
        <taxon>Flavobacteriales</taxon>
        <taxon>Flavobacteriaceae</taxon>
        <taxon>Maribacter</taxon>
    </lineage>
</organism>
<dbReference type="SUPFAM" id="SSF48230">
    <property type="entry name" value="Chondroitin AC/alginate lyase"/>
    <property type="match status" value="1"/>
</dbReference>
<keyword evidence="2" id="KW-1185">Reference proteome</keyword>